<reference evidence="2 3" key="1">
    <citation type="journal article" date="2019" name="Int. J. Syst. Evol. Microbiol.">
        <title>The Global Catalogue of Microorganisms (GCM) 10K type strain sequencing project: providing services to taxonomists for standard genome sequencing and annotation.</title>
        <authorList>
            <consortium name="The Broad Institute Genomics Platform"/>
            <consortium name="The Broad Institute Genome Sequencing Center for Infectious Disease"/>
            <person name="Wu L."/>
            <person name="Ma J."/>
        </authorList>
    </citation>
    <scope>NUCLEOTIDE SEQUENCE [LARGE SCALE GENOMIC DNA]</scope>
    <source>
        <strain evidence="2 3">NBRC 111368</strain>
    </source>
</reference>
<proteinExistence type="predicted"/>
<dbReference type="EMBL" id="JBHSWU010000137">
    <property type="protein sequence ID" value="MFC6724270.1"/>
    <property type="molecule type" value="Genomic_DNA"/>
</dbReference>
<dbReference type="Proteomes" id="UP001596328">
    <property type="component" value="Unassembled WGS sequence"/>
</dbReference>
<dbReference type="InterPro" id="IPR036390">
    <property type="entry name" value="WH_DNA-bd_sf"/>
</dbReference>
<protein>
    <submittedName>
        <fullName evidence="2">Helix-turn-helix transcriptional regulator</fullName>
    </submittedName>
</protein>
<evidence type="ECO:0000259" key="1">
    <source>
        <dbReference type="Pfam" id="PF03551"/>
    </source>
</evidence>
<keyword evidence="3" id="KW-1185">Reference proteome</keyword>
<dbReference type="AlphaFoldDB" id="A0ABD5RYA1"/>
<dbReference type="SUPFAM" id="SSF46785">
    <property type="entry name" value="Winged helix' DNA-binding domain"/>
    <property type="match status" value="1"/>
</dbReference>
<feature type="non-terminal residue" evidence="2">
    <location>
        <position position="88"/>
    </location>
</feature>
<dbReference type="Pfam" id="PF03551">
    <property type="entry name" value="PadR"/>
    <property type="match status" value="1"/>
</dbReference>
<organism evidence="2 3">
    <name type="scientific">Halobium palmae</name>
    <dbReference type="NCBI Taxonomy" id="1776492"/>
    <lineage>
        <taxon>Archaea</taxon>
        <taxon>Methanobacteriati</taxon>
        <taxon>Methanobacteriota</taxon>
        <taxon>Stenosarchaea group</taxon>
        <taxon>Halobacteria</taxon>
        <taxon>Halobacteriales</taxon>
        <taxon>Haloferacaceae</taxon>
        <taxon>Halobium</taxon>
    </lineage>
</organism>
<gene>
    <name evidence="2" type="ORF">ACFQE1_07760</name>
</gene>
<feature type="domain" description="Transcription regulator PadR N-terminal" evidence="1">
    <location>
        <begin position="24"/>
        <end position="84"/>
    </location>
</feature>
<comment type="caution">
    <text evidence="2">The sequence shown here is derived from an EMBL/GenBank/DDBJ whole genome shotgun (WGS) entry which is preliminary data.</text>
</comment>
<accession>A0ABD5RYA1</accession>
<name>A0ABD5RYA1_9EURY</name>
<dbReference type="InterPro" id="IPR005149">
    <property type="entry name" value="Tscrpt_reg_PadR_N"/>
</dbReference>
<dbReference type="InterPro" id="IPR036388">
    <property type="entry name" value="WH-like_DNA-bd_sf"/>
</dbReference>
<evidence type="ECO:0000313" key="2">
    <source>
        <dbReference type="EMBL" id="MFC6724270.1"/>
    </source>
</evidence>
<evidence type="ECO:0000313" key="3">
    <source>
        <dbReference type="Proteomes" id="UP001596328"/>
    </source>
</evidence>
<sequence length="88" mass="10302">MSRWTKFQTDCLLAVAELEREASRGPTGQEVKARLETAYGYEVGQGRLYTNLDRLADERYLRKLPLTGRSNSHELTEAGERFLRRRRR</sequence>
<dbReference type="Gene3D" id="1.10.10.10">
    <property type="entry name" value="Winged helix-like DNA-binding domain superfamily/Winged helix DNA-binding domain"/>
    <property type="match status" value="1"/>
</dbReference>